<dbReference type="EMBL" id="UFAJ01000527">
    <property type="protein sequence ID" value="SSD60993.1"/>
    <property type="molecule type" value="Genomic_DNA"/>
</dbReference>
<evidence type="ECO:0000313" key="6">
    <source>
        <dbReference type="EMBL" id="SSD60993.1"/>
    </source>
</evidence>
<dbReference type="Pfam" id="PF03874">
    <property type="entry name" value="RNA_pol_Rpb4"/>
    <property type="match status" value="1"/>
</dbReference>
<dbReference type="GO" id="GO:0005634">
    <property type="term" value="C:nucleus"/>
    <property type="evidence" value="ECO:0007669"/>
    <property type="project" value="UniProtKB-SubCell"/>
</dbReference>
<evidence type="ECO:0000256" key="1">
    <source>
        <dbReference type="ARBA" id="ARBA00004123"/>
    </source>
</evidence>
<dbReference type="Gene3D" id="1.20.1250.40">
    <property type="match status" value="1"/>
</dbReference>
<evidence type="ECO:0000256" key="3">
    <source>
        <dbReference type="ARBA" id="ARBA00025724"/>
    </source>
</evidence>
<accession>A0A376B8G9</accession>
<feature type="compositionally biased region" description="Polar residues" evidence="4">
    <location>
        <begin position="129"/>
        <end position="141"/>
    </location>
</feature>
<gene>
    <name evidence="6" type="ORF">SCODWIG_02754</name>
</gene>
<dbReference type="VEuPathDB" id="FungiDB:SCODWIG_02754"/>
<dbReference type="GO" id="GO:0000166">
    <property type="term" value="F:nucleotide binding"/>
    <property type="evidence" value="ECO:0007669"/>
    <property type="project" value="InterPro"/>
</dbReference>
<keyword evidence="2" id="KW-0539">Nucleus</keyword>
<comment type="similarity">
    <text evidence="3">Belongs to the eukaryotic RPB4 RNA polymerase subunit family.</text>
</comment>
<reference evidence="7" key="1">
    <citation type="submission" date="2018-06" db="EMBL/GenBank/DDBJ databases">
        <authorList>
            <person name="Guldener U."/>
        </authorList>
    </citation>
    <scope>NUCLEOTIDE SEQUENCE [LARGE SCALE GENOMIC DNA]</scope>
    <source>
        <strain evidence="7">UTAD17</strain>
    </source>
</reference>
<dbReference type="Proteomes" id="UP000262825">
    <property type="component" value="Unassembled WGS sequence"/>
</dbReference>
<keyword evidence="7" id="KW-1185">Reference proteome</keyword>
<proteinExistence type="inferred from homology"/>
<feature type="domain" description="RNA polymerase Rpb4/RPC9 core" evidence="5">
    <location>
        <begin position="112"/>
        <end position="240"/>
    </location>
</feature>
<dbReference type="InterPro" id="IPR005574">
    <property type="entry name" value="Rpb4/RPC9"/>
</dbReference>
<keyword evidence="6" id="KW-0804">Transcription</keyword>
<evidence type="ECO:0000256" key="4">
    <source>
        <dbReference type="SAM" id="MobiDB-lite"/>
    </source>
</evidence>
<evidence type="ECO:0000256" key="2">
    <source>
        <dbReference type="ARBA" id="ARBA00023242"/>
    </source>
</evidence>
<organism evidence="6 7">
    <name type="scientific">Saccharomycodes ludwigii</name>
    <dbReference type="NCBI Taxonomy" id="36035"/>
    <lineage>
        <taxon>Eukaryota</taxon>
        <taxon>Fungi</taxon>
        <taxon>Dikarya</taxon>
        <taxon>Ascomycota</taxon>
        <taxon>Saccharomycotina</taxon>
        <taxon>Saccharomycetes</taxon>
        <taxon>Saccharomycodales</taxon>
        <taxon>Saccharomycodaceae</taxon>
        <taxon>Saccharomycodes</taxon>
    </lineage>
</organism>
<dbReference type="InterPro" id="IPR006590">
    <property type="entry name" value="RNA_pol_Rpb4/RPC9_core"/>
</dbReference>
<dbReference type="InterPro" id="IPR045222">
    <property type="entry name" value="Rpb4-like"/>
</dbReference>
<dbReference type="GO" id="GO:0000428">
    <property type="term" value="C:DNA-directed RNA polymerase complex"/>
    <property type="evidence" value="ECO:0007669"/>
    <property type="project" value="UniProtKB-KW"/>
</dbReference>
<dbReference type="AlphaFoldDB" id="A0A376B8G9"/>
<dbReference type="PANTHER" id="PTHR21297">
    <property type="entry name" value="DNA-DIRECTED RNA POLYMERASE II"/>
    <property type="match status" value="1"/>
</dbReference>
<sequence length="240" mass="27211">MNISTSTFLTKRRGLKRLDEEQEENAATLQLGDEFQLQQLNHQGEEEELVALSLSEARLVIRESLQERKRLFQKWYHNDTGVKAEVSGVEEEEHNSSDLQKNEDIELFNNQQSVEEELANIDRVLEATTPFQGTNSSGNKSNDNEKSRGVAATNNQALKQTLVYLANFSRFRDPETVTAVAQLLRSITSELHPFEIAQLGSLSCEDADEAKTLIPSLNNKISDEELERILKELSNLETLY</sequence>
<dbReference type="InterPro" id="IPR010997">
    <property type="entry name" value="HRDC-like_sf"/>
</dbReference>
<comment type="subcellular location">
    <subcellularLocation>
        <location evidence="1">Nucleus</location>
    </subcellularLocation>
</comment>
<keyword evidence="6" id="KW-0240">DNA-directed RNA polymerase</keyword>
<evidence type="ECO:0000313" key="7">
    <source>
        <dbReference type="Proteomes" id="UP000262825"/>
    </source>
</evidence>
<protein>
    <submittedName>
        <fullName evidence="6">Related to DNA-directed RNA polymerase II subunit RPB4</fullName>
    </submittedName>
</protein>
<dbReference type="SUPFAM" id="SSF47819">
    <property type="entry name" value="HRDC-like"/>
    <property type="match status" value="1"/>
</dbReference>
<name>A0A376B8G9_9ASCO</name>
<dbReference type="SMART" id="SM00657">
    <property type="entry name" value="RPOL4c"/>
    <property type="match status" value="1"/>
</dbReference>
<dbReference type="InterPro" id="IPR038324">
    <property type="entry name" value="Rpb4/RPC9_sf"/>
</dbReference>
<evidence type="ECO:0000259" key="5">
    <source>
        <dbReference type="SMART" id="SM00657"/>
    </source>
</evidence>
<feature type="region of interest" description="Disordered" evidence="4">
    <location>
        <begin position="128"/>
        <end position="150"/>
    </location>
</feature>
<dbReference type="GO" id="GO:0006352">
    <property type="term" value="P:DNA-templated transcription initiation"/>
    <property type="evidence" value="ECO:0007669"/>
    <property type="project" value="InterPro"/>
</dbReference>